<sequence length="743" mass="82328">MGSSDEQRDRSDPIPGTGLDSTSDPIGCTVAFTNMQDKSEKCKLRPRRPDKALYVPKAKRENAAQETDVKCALESTKEQQADCTCNARGHANVERHSHKKAGRYGHREGKKIYGSRELGPELKEVKVSRSQASVDIPHQSGRTPISKMTEHEENDLLCDAVNRMKVNQENPAPVLGLDNSLQAESFVDLSVANLNSFISNKAKEVVARRDSYEQRHEKQVDSNETGPAESDGLKNSLKREDLFKERYRITDSDACAVALADLKENQPIISGLLHIKEQVIKTSAATVYESEMLSLSLSDPCFSCENAIQNPVDISDNLGDGSVHSTDNADLISTANIREELSRHLLVNLNSTDTNGSAALFAVQENNVKTKLDLLPEVKENALDREDGKAVCESDPNGSSADIAYLNESENNRDIIAVFCDSTKPYGKPEGEPTDEGSSTDIKNTDVGLETLCNKTACDSTKEEIENSHYTNSGITLVYSGDLEQTNTHNSLTETKVAVEPKYIFSNSNEPNKETDIVGRNNATSSETSAENADWATCTGSADADESWDSLFNDDGDCLDPQLMEELSNRKSKTGLQEPRFNYYDYEPKETEIDDLELAHVIEIYGFPTDFKTEDLIRAFASYQKKGFDIKWVDDTHALGLFASPITARDALNTKNPMVKVRPLSQATRASKAKARACSEFLLPAKERPETSAVLARRLVISALGVRSTQTRAEREAERKKLKEAKERRHLEAKQREDAWEGR</sequence>
<dbReference type="Proteomes" id="UP000812440">
    <property type="component" value="Chromosome 7"/>
</dbReference>
<accession>A0A8T2IWM4</accession>
<evidence type="ECO:0000313" key="3">
    <source>
        <dbReference type="Proteomes" id="UP000812440"/>
    </source>
</evidence>
<name>A0A8T2IWM4_9PIPI</name>
<dbReference type="Gene3D" id="3.30.70.330">
    <property type="match status" value="1"/>
</dbReference>
<dbReference type="PANTHER" id="PTHR21678:SF7">
    <property type="entry name" value="COILED-COIL DOMAIN-CONTAINING PROTEIN R3HCC1L"/>
    <property type="match status" value="1"/>
</dbReference>
<dbReference type="InterPro" id="IPR039884">
    <property type="entry name" value="R3HC1/R3HCL"/>
</dbReference>
<comment type="caution">
    <text evidence="2">The sequence shown here is derived from an EMBL/GenBank/DDBJ whole genome shotgun (WGS) entry which is preliminary data.</text>
</comment>
<feature type="compositionally biased region" description="Basic and acidic residues" evidence="1">
    <location>
        <begin position="209"/>
        <end position="221"/>
    </location>
</feature>
<feature type="region of interest" description="Disordered" evidence="1">
    <location>
        <begin position="209"/>
        <end position="235"/>
    </location>
</feature>
<reference evidence="2" key="1">
    <citation type="thesis" date="2020" institute="ProQuest LLC" country="789 East Eisenhower Parkway, Ann Arbor, MI, USA">
        <title>Comparative Genomics and Chromosome Evolution.</title>
        <authorList>
            <person name="Mudd A.B."/>
        </authorList>
    </citation>
    <scope>NUCLEOTIDE SEQUENCE</scope>
    <source>
        <strain evidence="2">Female2</strain>
        <tissue evidence="2">Blood</tissue>
    </source>
</reference>
<evidence type="ECO:0008006" key="4">
    <source>
        <dbReference type="Google" id="ProtNLM"/>
    </source>
</evidence>
<proteinExistence type="predicted"/>
<feature type="compositionally biased region" description="Basic and acidic residues" evidence="1">
    <location>
        <begin position="712"/>
        <end position="743"/>
    </location>
</feature>
<evidence type="ECO:0000313" key="2">
    <source>
        <dbReference type="EMBL" id="KAG8435450.1"/>
    </source>
</evidence>
<dbReference type="OrthoDB" id="5418203at2759"/>
<keyword evidence="3" id="KW-1185">Reference proteome</keyword>
<gene>
    <name evidence="2" type="ORF">GDO86_013402</name>
</gene>
<organism evidence="2 3">
    <name type="scientific">Hymenochirus boettgeri</name>
    <name type="common">Congo dwarf clawed frog</name>
    <dbReference type="NCBI Taxonomy" id="247094"/>
    <lineage>
        <taxon>Eukaryota</taxon>
        <taxon>Metazoa</taxon>
        <taxon>Chordata</taxon>
        <taxon>Craniata</taxon>
        <taxon>Vertebrata</taxon>
        <taxon>Euteleostomi</taxon>
        <taxon>Amphibia</taxon>
        <taxon>Batrachia</taxon>
        <taxon>Anura</taxon>
        <taxon>Pipoidea</taxon>
        <taxon>Pipidae</taxon>
        <taxon>Pipinae</taxon>
        <taxon>Hymenochirus</taxon>
    </lineage>
</organism>
<feature type="region of interest" description="Disordered" evidence="1">
    <location>
        <begin position="1"/>
        <end position="28"/>
    </location>
</feature>
<feature type="region of interest" description="Disordered" evidence="1">
    <location>
        <begin position="708"/>
        <end position="743"/>
    </location>
</feature>
<dbReference type="EMBL" id="JAACNH010000008">
    <property type="protein sequence ID" value="KAG8435450.1"/>
    <property type="molecule type" value="Genomic_DNA"/>
</dbReference>
<dbReference type="AlphaFoldDB" id="A0A8T2IWM4"/>
<feature type="region of interest" description="Disordered" evidence="1">
    <location>
        <begin position="506"/>
        <end position="532"/>
    </location>
</feature>
<dbReference type="InterPro" id="IPR012677">
    <property type="entry name" value="Nucleotide-bd_a/b_plait_sf"/>
</dbReference>
<protein>
    <recommendedName>
        <fullName evidence="4">Coiled-coil domain-containing protein R3HCC1L</fullName>
    </recommendedName>
</protein>
<dbReference type="PANTHER" id="PTHR21678">
    <property type="entry name" value="GROWTH INHIBITION AND DIFFERENTIATION RELATED PROTEIN 88"/>
    <property type="match status" value="1"/>
</dbReference>
<evidence type="ECO:0000256" key="1">
    <source>
        <dbReference type="SAM" id="MobiDB-lite"/>
    </source>
</evidence>
<feature type="region of interest" description="Disordered" evidence="1">
    <location>
        <begin position="423"/>
        <end position="443"/>
    </location>
</feature>
<feature type="compositionally biased region" description="Polar residues" evidence="1">
    <location>
        <begin position="521"/>
        <end position="531"/>
    </location>
</feature>
<feature type="compositionally biased region" description="Basic and acidic residues" evidence="1">
    <location>
        <begin position="1"/>
        <end position="12"/>
    </location>
</feature>